<dbReference type="PROSITE" id="PS50857">
    <property type="entry name" value="COX2_CUA"/>
    <property type="match status" value="1"/>
</dbReference>
<comment type="similarity">
    <text evidence="2 18">Belongs to the cytochrome c oxidase subunit 2 family.</text>
</comment>
<evidence type="ECO:0000256" key="6">
    <source>
        <dbReference type="ARBA" id="ARBA00022660"/>
    </source>
</evidence>
<evidence type="ECO:0000259" key="20">
    <source>
        <dbReference type="PROSITE" id="PS50857"/>
    </source>
</evidence>
<geneLocation type="mitochondrion" evidence="22"/>
<dbReference type="InterPro" id="IPR008972">
    <property type="entry name" value="Cupredoxin"/>
</dbReference>
<evidence type="ECO:0000256" key="3">
    <source>
        <dbReference type="ARBA" id="ARBA00011164"/>
    </source>
</evidence>
<comment type="catalytic activity">
    <reaction evidence="17">
        <text>4 Fe(II)-[cytochrome c] + O2 + 8 H(+)(in) = 4 Fe(III)-[cytochrome c] + 2 H2O + 4 H(+)(out)</text>
        <dbReference type="Rhea" id="RHEA:11436"/>
        <dbReference type="Rhea" id="RHEA-COMP:10350"/>
        <dbReference type="Rhea" id="RHEA-COMP:14399"/>
        <dbReference type="ChEBI" id="CHEBI:15377"/>
        <dbReference type="ChEBI" id="CHEBI:15378"/>
        <dbReference type="ChEBI" id="CHEBI:15379"/>
        <dbReference type="ChEBI" id="CHEBI:29033"/>
        <dbReference type="ChEBI" id="CHEBI:29034"/>
        <dbReference type="EC" id="7.1.1.9"/>
    </reaction>
    <physiologicalReaction direction="left-to-right" evidence="17">
        <dbReference type="Rhea" id="RHEA:11437"/>
    </physiologicalReaction>
</comment>
<evidence type="ECO:0000256" key="15">
    <source>
        <dbReference type="ARBA" id="ARBA00023128"/>
    </source>
</evidence>
<comment type="subunit">
    <text evidence="3">Component of the cytochrome c oxidase (complex IV, CIV), a multisubunit enzyme composed of a catalytic core of 3 subunits and several supernumerary subunits. The complex exists as a monomer or a dimer and forms supercomplexes (SCs) in the inner mitochondrial membrane with ubiquinol-cytochrome c oxidoreductase (cytochrome b-c1 complex, complex III, CIII).</text>
</comment>
<evidence type="ECO:0000256" key="2">
    <source>
        <dbReference type="ARBA" id="ARBA00007866"/>
    </source>
</evidence>
<keyword evidence="15 18" id="KW-0496">Mitochondrion</keyword>
<keyword evidence="12 18" id="KW-0249">Electron transport</keyword>
<dbReference type="EMBL" id="GQ387649">
    <property type="protein sequence ID" value="ACT80206.1"/>
    <property type="molecule type" value="Genomic_DNA"/>
</dbReference>
<keyword evidence="6 18" id="KW-0679">Respiratory chain</keyword>
<dbReference type="PRINTS" id="PR01166">
    <property type="entry name" value="CYCOXIDASEII"/>
</dbReference>
<evidence type="ECO:0000313" key="22">
    <source>
        <dbReference type="EMBL" id="ACT80206.1"/>
    </source>
</evidence>
<evidence type="ECO:0000259" key="21">
    <source>
        <dbReference type="PROSITE" id="PS50999"/>
    </source>
</evidence>
<organism evidence="22">
    <name type="scientific">Rhopalomyia pomum</name>
    <name type="common">Sponge gall midge</name>
    <dbReference type="NCBI Taxonomy" id="608481"/>
    <lineage>
        <taxon>Eukaryota</taxon>
        <taxon>Metazoa</taxon>
        <taxon>Ecdysozoa</taxon>
        <taxon>Arthropoda</taxon>
        <taxon>Hexapoda</taxon>
        <taxon>Insecta</taxon>
        <taxon>Pterygota</taxon>
        <taxon>Neoptera</taxon>
        <taxon>Endopterygota</taxon>
        <taxon>Diptera</taxon>
        <taxon>Nematocera</taxon>
        <taxon>Sciaroidea</taxon>
        <taxon>Cecidomyiidae</taxon>
        <taxon>Rhopalomyia</taxon>
    </lineage>
</organism>
<proteinExistence type="inferred from homology"/>
<keyword evidence="9 18" id="KW-0999">Mitochondrion inner membrane</keyword>
<evidence type="ECO:0000256" key="7">
    <source>
        <dbReference type="ARBA" id="ARBA00022692"/>
    </source>
</evidence>
<dbReference type="InterPro" id="IPR011759">
    <property type="entry name" value="Cyt_c_oxidase_su2_TM_dom"/>
</dbReference>
<comment type="subcellular location">
    <subcellularLocation>
        <location evidence="1 18">Mitochondrion inner membrane</location>
        <topology evidence="1 18">Multi-pass membrane protein</topology>
    </subcellularLocation>
</comment>
<feature type="domain" description="Cytochrome oxidase subunit II copper A binding" evidence="20">
    <location>
        <begin position="92"/>
        <end position="224"/>
    </location>
</feature>
<dbReference type="Gene3D" id="2.60.40.420">
    <property type="entry name" value="Cupredoxins - blue copper proteins"/>
    <property type="match status" value="1"/>
</dbReference>
<evidence type="ECO:0000256" key="4">
    <source>
        <dbReference type="ARBA" id="ARBA00015946"/>
    </source>
</evidence>
<comment type="function">
    <text evidence="18">Component of the cytochrome c oxidase, the last enzyme in the mitochondrial electron transport chain which drives oxidative phosphorylation. The respiratory chain contains 3 multisubunit complexes succinate dehydrogenase (complex II, CII), ubiquinol-cytochrome c oxidoreductase (cytochrome b-c1 complex, complex III, CIII) and cytochrome c oxidase (complex IV, CIV), that cooperate to transfer electrons derived from NADH and succinate to molecular oxygen, creating an electrochemical gradient over the inner membrane that drives transmembrane transport and the ATP synthase. Cytochrome c oxidase is the component of the respiratory chain that catalyzes the reduction of oxygen to water. Electrons originating from reduced cytochrome c in the intermembrane space (IMS) are transferred via the dinuclear copper A center (CU(A)) of subunit 2 and heme A of subunit 1 to the active site in subunit 1, a binuclear center (BNC) formed by heme A3 and copper B (CU(B)). The BNC reduces molecular oxygen to 2 water molecules using 4 electrons from cytochrome c in the IMS and 4 protons from the mitochondrial matrix.</text>
</comment>
<evidence type="ECO:0000256" key="10">
    <source>
        <dbReference type="ARBA" id="ARBA00022842"/>
    </source>
</evidence>
<evidence type="ECO:0000256" key="13">
    <source>
        <dbReference type="ARBA" id="ARBA00022989"/>
    </source>
</evidence>
<keyword evidence="8 18" id="KW-0479">Metal-binding</keyword>
<evidence type="ECO:0000256" key="12">
    <source>
        <dbReference type="ARBA" id="ARBA00022982"/>
    </source>
</evidence>
<dbReference type="AlphaFoldDB" id="C7FIK6"/>
<dbReference type="GO" id="GO:0005743">
    <property type="term" value="C:mitochondrial inner membrane"/>
    <property type="evidence" value="ECO:0007669"/>
    <property type="project" value="UniProtKB-SubCell"/>
</dbReference>
<dbReference type="PANTHER" id="PTHR22888:SF9">
    <property type="entry name" value="CYTOCHROME C OXIDASE SUBUNIT 2"/>
    <property type="match status" value="1"/>
</dbReference>
<comment type="cofactor">
    <cofactor evidence="18">
        <name>Cu cation</name>
        <dbReference type="ChEBI" id="CHEBI:23378"/>
    </cofactor>
    <text evidence="18">Binds a copper A center.</text>
</comment>
<evidence type="ECO:0000256" key="9">
    <source>
        <dbReference type="ARBA" id="ARBA00022792"/>
    </source>
</evidence>
<evidence type="ECO:0000256" key="16">
    <source>
        <dbReference type="ARBA" id="ARBA00023136"/>
    </source>
</evidence>
<evidence type="ECO:0000256" key="5">
    <source>
        <dbReference type="ARBA" id="ARBA00022448"/>
    </source>
</evidence>
<evidence type="ECO:0000256" key="14">
    <source>
        <dbReference type="ARBA" id="ARBA00023008"/>
    </source>
</evidence>
<dbReference type="PANTHER" id="PTHR22888">
    <property type="entry name" value="CYTOCHROME C OXIDASE, SUBUNIT II"/>
    <property type="match status" value="1"/>
</dbReference>
<accession>C7FIK6</accession>
<gene>
    <name evidence="22" type="primary">cox2</name>
</gene>
<dbReference type="Gene3D" id="1.10.287.90">
    <property type="match status" value="1"/>
</dbReference>
<dbReference type="PROSITE" id="PS00078">
    <property type="entry name" value="COX2"/>
    <property type="match status" value="1"/>
</dbReference>
<dbReference type="InterPro" id="IPR045187">
    <property type="entry name" value="CcO_II"/>
</dbReference>
<evidence type="ECO:0000256" key="17">
    <source>
        <dbReference type="ARBA" id="ARBA00049512"/>
    </source>
</evidence>
<protein>
    <recommendedName>
        <fullName evidence="4 18">Cytochrome c oxidase subunit 2</fullName>
    </recommendedName>
</protein>
<feature type="transmembrane region" description="Helical" evidence="19">
    <location>
        <begin position="21"/>
        <end position="43"/>
    </location>
</feature>
<keyword evidence="13 19" id="KW-1133">Transmembrane helix</keyword>
<evidence type="ECO:0000256" key="19">
    <source>
        <dbReference type="SAM" id="Phobius"/>
    </source>
</evidence>
<keyword evidence="11" id="KW-1278">Translocase</keyword>
<keyword evidence="7 18" id="KW-0812">Transmembrane</keyword>
<keyword evidence="14 18" id="KW-0186">Copper</keyword>
<reference evidence="22" key="1">
    <citation type="journal article" date="2009" name="Genome Biol. Evol.">
        <title>Evolution of the mitochondrial genomes of gall midges (Diptera: Cecidomyiidae): rearrangement and severe truncation of tRNA genes.</title>
        <authorList>
            <person name="Beckenbach A.T."/>
            <person name="Joy J.B."/>
        </authorList>
    </citation>
    <scope>NUCLEOTIDE SEQUENCE</scope>
</reference>
<evidence type="ECO:0000256" key="1">
    <source>
        <dbReference type="ARBA" id="ARBA00004448"/>
    </source>
</evidence>
<dbReference type="GO" id="GO:0042773">
    <property type="term" value="P:ATP synthesis coupled electron transport"/>
    <property type="evidence" value="ECO:0007669"/>
    <property type="project" value="TreeGrafter"/>
</dbReference>
<evidence type="ECO:0000256" key="18">
    <source>
        <dbReference type="RuleBase" id="RU000457"/>
    </source>
</evidence>
<keyword evidence="5 18" id="KW-0813">Transport</keyword>
<sequence>MYMYMNFNFQSSNSPLMEQLIFFHDNTMLILIMTISLVLYVMISILMNKMNNYFWMSSHMIETIWTVIPAIMLLFIIVPSMKLLYLLEEEKKTFITLKTIGNQWYWKYEYSNFKMEFDAYMINNNEMNMNMYRLLETDNRIMLPFNYMIRMMVTAMDVMHSWTIPSIGVKVDAIPGRMNQLNFLINRSGIFFGQCSEICGANHSFMPISLETIKLNYFLNWLKK</sequence>
<dbReference type="InterPro" id="IPR001505">
    <property type="entry name" value="Copper_CuA"/>
</dbReference>
<dbReference type="CDD" id="cd13912">
    <property type="entry name" value="CcO_II_C"/>
    <property type="match status" value="1"/>
</dbReference>
<dbReference type="SUPFAM" id="SSF81464">
    <property type="entry name" value="Cytochrome c oxidase subunit II-like, transmembrane region"/>
    <property type="match status" value="1"/>
</dbReference>
<dbReference type="SUPFAM" id="SSF49503">
    <property type="entry name" value="Cupredoxins"/>
    <property type="match status" value="1"/>
</dbReference>
<dbReference type="InterPro" id="IPR036257">
    <property type="entry name" value="Cyt_c_oxidase_su2_TM_sf"/>
</dbReference>
<feature type="transmembrane region" description="Helical" evidence="19">
    <location>
        <begin position="63"/>
        <end position="87"/>
    </location>
</feature>
<dbReference type="GO" id="GO:0004129">
    <property type="term" value="F:cytochrome-c oxidase activity"/>
    <property type="evidence" value="ECO:0007669"/>
    <property type="project" value="UniProtKB-EC"/>
</dbReference>
<feature type="domain" description="Cytochrome oxidase subunit II transmembrane region profile" evidence="21">
    <location>
        <begin position="1"/>
        <end position="91"/>
    </location>
</feature>
<evidence type="ECO:0000256" key="8">
    <source>
        <dbReference type="ARBA" id="ARBA00022723"/>
    </source>
</evidence>
<dbReference type="Pfam" id="PF00116">
    <property type="entry name" value="COX2"/>
    <property type="match status" value="1"/>
</dbReference>
<dbReference type="PROSITE" id="PS50999">
    <property type="entry name" value="COX2_TM"/>
    <property type="match status" value="1"/>
</dbReference>
<dbReference type="InterPro" id="IPR034210">
    <property type="entry name" value="CcO_II_C"/>
</dbReference>
<evidence type="ECO:0000256" key="11">
    <source>
        <dbReference type="ARBA" id="ARBA00022967"/>
    </source>
</evidence>
<dbReference type="Pfam" id="PF02790">
    <property type="entry name" value="COX2_TM"/>
    <property type="match status" value="1"/>
</dbReference>
<dbReference type="FunFam" id="2.60.40.420:FF:000001">
    <property type="entry name" value="Cytochrome c oxidase subunit 2"/>
    <property type="match status" value="1"/>
</dbReference>
<keyword evidence="16 18" id="KW-0472">Membrane</keyword>
<name>C7FIK6_RHOPM</name>
<keyword evidence="10" id="KW-0460">Magnesium</keyword>
<dbReference type="InterPro" id="IPR002429">
    <property type="entry name" value="CcO_II-like_C"/>
</dbReference>
<dbReference type="GO" id="GO:0005507">
    <property type="term" value="F:copper ion binding"/>
    <property type="evidence" value="ECO:0007669"/>
    <property type="project" value="InterPro"/>
</dbReference>